<evidence type="ECO:0000313" key="3">
    <source>
        <dbReference type="Proteomes" id="UP001177744"/>
    </source>
</evidence>
<organism evidence="2 3">
    <name type="scientific">Cnephaeus nilssonii</name>
    <name type="common">Northern bat</name>
    <name type="synonym">Eptesicus nilssonii</name>
    <dbReference type="NCBI Taxonomy" id="3371016"/>
    <lineage>
        <taxon>Eukaryota</taxon>
        <taxon>Metazoa</taxon>
        <taxon>Chordata</taxon>
        <taxon>Craniata</taxon>
        <taxon>Vertebrata</taxon>
        <taxon>Euteleostomi</taxon>
        <taxon>Mammalia</taxon>
        <taxon>Eutheria</taxon>
        <taxon>Laurasiatheria</taxon>
        <taxon>Chiroptera</taxon>
        <taxon>Yangochiroptera</taxon>
        <taxon>Vespertilionidae</taxon>
        <taxon>Cnephaeus</taxon>
    </lineage>
</organism>
<dbReference type="AlphaFoldDB" id="A0AA40HY26"/>
<accession>A0AA40HY26</accession>
<gene>
    <name evidence="2" type="ORF">QTO34_020140</name>
</gene>
<reference evidence="2" key="1">
    <citation type="submission" date="2023-06" db="EMBL/GenBank/DDBJ databases">
        <title>Reference genome for the Northern bat (Eptesicus nilssonii), a most northern bat species.</title>
        <authorList>
            <person name="Laine V.N."/>
            <person name="Pulliainen A.T."/>
            <person name="Lilley T.M."/>
        </authorList>
    </citation>
    <scope>NUCLEOTIDE SEQUENCE</scope>
    <source>
        <strain evidence="2">BLF_Eptnil</strain>
        <tissue evidence="2">Kidney</tissue>
    </source>
</reference>
<sequence length="182" mass="18996">MAPSQPGVLASLEIQTSGHHPVNYAQASQRARQLKAASSPFPISGRGEDARTRNPVVQAVGYFAISTASGGSAVQPEAGLPAGECSGGGRSLSCLSSSGKEQRTAGELCSSIGKTKLSQYSDLDFIADRGALPTVQRVGSLHLLGVSELLQTSDHVFQNEETGNWKKENRARTGTGDEPATE</sequence>
<feature type="region of interest" description="Disordered" evidence="1">
    <location>
        <begin position="158"/>
        <end position="182"/>
    </location>
</feature>
<evidence type="ECO:0000256" key="1">
    <source>
        <dbReference type="SAM" id="MobiDB-lite"/>
    </source>
</evidence>
<proteinExistence type="predicted"/>
<name>A0AA40HY26_CNENI</name>
<evidence type="ECO:0000313" key="2">
    <source>
        <dbReference type="EMBL" id="KAK1339457.1"/>
    </source>
</evidence>
<dbReference type="EMBL" id="JAULJE010000009">
    <property type="protein sequence ID" value="KAK1339457.1"/>
    <property type="molecule type" value="Genomic_DNA"/>
</dbReference>
<dbReference type="Proteomes" id="UP001177744">
    <property type="component" value="Unassembled WGS sequence"/>
</dbReference>
<protein>
    <submittedName>
        <fullName evidence="2">Uncharacterized protein</fullName>
    </submittedName>
</protein>
<comment type="caution">
    <text evidence="2">The sequence shown here is derived from an EMBL/GenBank/DDBJ whole genome shotgun (WGS) entry which is preliminary data.</text>
</comment>
<feature type="non-terminal residue" evidence="2">
    <location>
        <position position="182"/>
    </location>
</feature>
<keyword evidence="3" id="KW-1185">Reference proteome</keyword>